<name>A0A671G0L7_RHIFE</name>
<evidence type="ECO:0000256" key="1">
    <source>
        <dbReference type="ARBA" id="ARBA00004613"/>
    </source>
</evidence>
<keyword evidence="3" id="KW-0145">Chemotaxis</keyword>
<keyword evidence="12" id="KW-1185">Reference proteome</keyword>
<reference evidence="11 12" key="1">
    <citation type="journal article" date="2015" name="Annu Rev Anim Biosci">
        <title>The Genome 10K Project: a way forward.</title>
        <authorList>
            <person name="Koepfli K.P."/>
            <person name="Paten B."/>
            <person name="O'Brien S.J."/>
            <person name="Koepfli K.P."/>
            <person name="Paten B."/>
            <person name="Antunes A."/>
            <person name="Belov K."/>
            <person name="Bustamante C."/>
            <person name="Castoe T.A."/>
            <person name="Clawson H."/>
            <person name="Crawford A.J."/>
            <person name="Diekhans M."/>
            <person name="Distel D."/>
            <person name="Durbin R."/>
            <person name="Earl D."/>
            <person name="Fujita M.K."/>
            <person name="Gamble T."/>
            <person name="Georges A."/>
            <person name="Gemmell N."/>
            <person name="Gilbert M.T."/>
            <person name="Graves J.M."/>
            <person name="Green R.E."/>
            <person name="Hickey G."/>
            <person name="Jarvis E.D."/>
            <person name="Johnson W."/>
            <person name="Komissarov A."/>
            <person name="Korf I."/>
            <person name="Kuhn R."/>
            <person name="Larkin D.M."/>
            <person name="Lewin H."/>
            <person name="Lopez J.V."/>
            <person name="Ma J."/>
            <person name="Marques-Bonet T."/>
            <person name="Miller W."/>
            <person name="Murphy R."/>
            <person name="Pevzner P."/>
            <person name="Shapiro B."/>
            <person name="Steiner C."/>
            <person name="Tamazian G."/>
            <person name="Venkatesh B."/>
            <person name="Wang J."/>
            <person name="Wayne R."/>
            <person name="Wiley E."/>
            <person name="Yang H."/>
            <person name="Zhang G."/>
            <person name="Haussler D."/>
            <person name="Ryder O."/>
            <person name="O'Brien S.J."/>
        </authorList>
    </citation>
    <scope>NUCLEOTIDE SEQUENCE</scope>
</reference>
<dbReference type="InterPro" id="IPR036048">
    <property type="entry name" value="Interleukin_8-like_sf"/>
</dbReference>
<proteinExistence type="inferred from homology"/>
<feature type="domain" description="Chemokine interleukin-8-like" evidence="10">
    <location>
        <begin position="28"/>
        <end position="84"/>
    </location>
</feature>
<dbReference type="Gene3D" id="2.40.50.40">
    <property type="match status" value="1"/>
</dbReference>
<keyword evidence="5" id="KW-0964">Secreted</keyword>
<dbReference type="Ensembl" id="ENSRFET00010033912.1">
    <property type="protein sequence ID" value="ENSRFEP00010031269.1"/>
    <property type="gene ID" value="ENSRFEG00010020698.1"/>
</dbReference>
<dbReference type="InterPro" id="IPR008105">
    <property type="entry name" value="Chemokine_XCL1/XCL2"/>
</dbReference>
<evidence type="ECO:0000256" key="3">
    <source>
        <dbReference type="ARBA" id="ARBA00022500"/>
    </source>
</evidence>
<evidence type="ECO:0000256" key="9">
    <source>
        <dbReference type="SAM" id="SignalP"/>
    </source>
</evidence>
<evidence type="ECO:0000256" key="4">
    <source>
        <dbReference type="ARBA" id="ARBA00022514"/>
    </source>
</evidence>
<dbReference type="KEGG" id="rfq:117015179"/>
<dbReference type="GO" id="GO:0006954">
    <property type="term" value="P:inflammatory response"/>
    <property type="evidence" value="ECO:0007669"/>
    <property type="project" value="TreeGrafter"/>
</dbReference>
<dbReference type="OMA" id="IPHPPRK"/>
<protein>
    <recommendedName>
        <fullName evidence="10">Chemokine interleukin-8-like domain-containing protein</fullName>
    </recommendedName>
</protein>
<dbReference type="AlphaFoldDB" id="A0A671G0L7"/>
<dbReference type="Proteomes" id="UP000472240">
    <property type="component" value="Chromosome 22"/>
</dbReference>
<reference evidence="11 12" key="2">
    <citation type="journal article" date="2018" name="Annu Rev Anim Biosci">
        <title>Bat Biology, Genomes, and the Bat1K Project: To Generate Chromosome-Level Genomes for All Living Bat Species.</title>
        <authorList>
            <person name="Teeling E.C."/>
            <person name="Vernes S.C."/>
            <person name="Davalos L.M."/>
            <person name="Ray D.A."/>
            <person name="Gilbert M.T.P."/>
            <person name="Myers E."/>
        </authorList>
    </citation>
    <scope>NUCLEOTIDE SEQUENCE</scope>
</reference>
<dbReference type="GO" id="GO:0048020">
    <property type="term" value="F:CCR chemokine receptor binding"/>
    <property type="evidence" value="ECO:0007669"/>
    <property type="project" value="TreeGrafter"/>
</dbReference>
<evidence type="ECO:0000256" key="5">
    <source>
        <dbReference type="ARBA" id="ARBA00022525"/>
    </source>
</evidence>
<evidence type="ECO:0000259" key="10">
    <source>
        <dbReference type="SMART" id="SM00199"/>
    </source>
</evidence>
<sequence length="107" mass="11831">MRTVVLALLAICCLTAYVVEGVGSEGVEKEICMSLTTRRLPVKNIKKYIFREGPMTAVVFITRRGFKICANPQADWVKKAVAHVDNRNSMSQTKPTGPQQSTSTPFV</sequence>
<dbReference type="GO" id="GO:0061844">
    <property type="term" value="P:antimicrobial humoral immune response mediated by antimicrobial peptide"/>
    <property type="evidence" value="ECO:0007669"/>
    <property type="project" value="TreeGrafter"/>
</dbReference>
<dbReference type="FunFam" id="2.40.50.40:FF:000023">
    <property type="entry name" value="Lymphotactin isoform X1"/>
    <property type="match status" value="1"/>
</dbReference>
<evidence type="ECO:0000313" key="12">
    <source>
        <dbReference type="Proteomes" id="UP000472240"/>
    </source>
</evidence>
<feature type="chain" id="PRO_5025379697" description="Chemokine interleukin-8-like domain-containing protein" evidence="9">
    <location>
        <begin position="22"/>
        <end position="107"/>
    </location>
</feature>
<dbReference type="PANTHER" id="PTHR12015">
    <property type="entry name" value="SMALL INDUCIBLE CYTOKINE A"/>
    <property type="match status" value="1"/>
</dbReference>
<keyword evidence="6 9" id="KW-0732">Signal</keyword>
<dbReference type="CTD" id="6375"/>
<comment type="subcellular location">
    <subcellularLocation>
        <location evidence="1">Secreted</location>
    </subcellularLocation>
</comment>
<reference evidence="11" key="4">
    <citation type="submission" date="2025-08" db="UniProtKB">
        <authorList>
            <consortium name="Ensembl"/>
        </authorList>
    </citation>
    <scope>IDENTIFICATION</scope>
</reference>
<keyword evidence="7" id="KW-1015">Disulfide bond</keyword>
<dbReference type="InterPro" id="IPR039809">
    <property type="entry name" value="Chemokine_b/g/d"/>
</dbReference>
<dbReference type="Pfam" id="PF00048">
    <property type="entry name" value="IL8"/>
    <property type="match status" value="1"/>
</dbReference>
<dbReference type="SMART" id="SM00199">
    <property type="entry name" value="SCY"/>
    <property type="match status" value="1"/>
</dbReference>
<dbReference type="GeneID" id="117015179"/>
<comment type="similarity">
    <text evidence="2">Belongs to the intercrine gamma family.</text>
</comment>
<dbReference type="InParanoid" id="A0A671G0L7"/>
<dbReference type="FunCoup" id="A0A671G0L7">
    <property type="interactions" value="226"/>
</dbReference>
<evidence type="ECO:0000256" key="2">
    <source>
        <dbReference type="ARBA" id="ARBA00006894"/>
    </source>
</evidence>
<dbReference type="OrthoDB" id="9906867at2759"/>
<dbReference type="GO" id="GO:0030335">
    <property type="term" value="P:positive regulation of cell migration"/>
    <property type="evidence" value="ECO:0007669"/>
    <property type="project" value="TreeGrafter"/>
</dbReference>
<evidence type="ECO:0000256" key="6">
    <source>
        <dbReference type="ARBA" id="ARBA00022729"/>
    </source>
</evidence>
<reference evidence="12" key="3">
    <citation type="submission" date="2018-12" db="EMBL/GenBank/DDBJ databases">
        <title>G10K-VGP greater horseshoe bat female genome, primary haplotype.</title>
        <authorList>
            <person name="Teeling E."/>
            <person name="Myers G."/>
            <person name="Vernes S."/>
            <person name="Pippel M."/>
            <person name="Winkler S."/>
            <person name="Fedrigo O."/>
            <person name="Rhie A."/>
            <person name="Koren S."/>
            <person name="Phillippy A."/>
            <person name="Lewin H."/>
            <person name="Damas J."/>
            <person name="Howe K."/>
            <person name="Mountcastle J."/>
            <person name="Jarvis E.D."/>
        </authorList>
    </citation>
    <scope>NUCLEOTIDE SEQUENCE [LARGE SCALE GENOMIC DNA]</scope>
</reference>
<feature type="region of interest" description="Disordered" evidence="8">
    <location>
        <begin position="87"/>
        <end position="107"/>
    </location>
</feature>
<gene>
    <name evidence="11" type="primary">XCL1</name>
</gene>
<accession>A0A671G0L7</accession>
<evidence type="ECO:0000256" key="7">
    <source>
        <dbReference type="ARBA" id="ARBA00023157"/>
    </source>
</evidence>
<feature type="signal peptide" evidence="9">
    <location>
        <begin position="1"/>
        <end position="21"/>
    </location>
</feature>
<evidence type="ECO:0000256" key="8">
    <source>
        <dbReference type="SAM" id="MobiDB-lite"/>
    </source>
</evidence>
<dbReference type="GO" id="GO:0008009">
    <property type="term" value="F:chemokine activity"/>
    <property type="evidence" value="ECO:0007669"/>
    <property type="project" value="InterPro"/>
</dbReference>
<keyword evidence="4" id="KW-0202">Cytokine</keyword>
<dbReference type="PANTHER" id="PTHR12015:SF101">
    <property type="entry name" value="CYTOKINE SCM-1 BETA-RELATED"/>
    <property type="match status" value="1"/>
</dbReference>
<reference evidence="11" key="5">
    <citation type="submission" date="2025-09" db="UniProtKB">
        <authorList>
            <consortium name="Ensembl"/>
        </authorList>
    </citation>
    <scope>IDENTIFICATION</scope>
</reference>
<dbReference type="GeneTree" id="ENSGT00940000165676"/>
<organism evidence="11 12">
    <name type="scientific">Rhinolophus ferrumequinum</name>
    <name type="common">Greater horseshoe bat</name>
    <dbReference type="NCBI Taxonomy" id="59479"/>
    <lineage>
        <taxon>Eukaryota</taxon>
        <taxon>Metazoa</taxon>
        <taxon>Chordata</taxon>
        <taxon>Craniata</taxon>
        <taxon>Vertebrata</taxon>
        <taxon>Euteleostomi</taxon>
        <taxon>Mammalia</taxon>
        <taxon>Eutheria</taxon>
        <taxon>Laurasiatheria</taxon>
        <taxon>Chiroptera</taxon>
        <taxon>Yinpterochiroptera</taxon>
        <taxon>Rhinolophoidea</taxon>
        <taxon>Rhinolophidae</taxon>
        <taxon>Rhinolophinae</taxon>
        <taxon>Rhinolophus</taxon>
    </lineage>
</organism>
<dbReference type="GO" id="GO:0005615">
    <property type="term" value="C:extracellular space"/>
    <property type="evidence" value="ECO:0007669"/>
    <property type="project" value="UniProtKB-KW"/>
</dbReference>
<dbReference type="PRINTS" id="PR01731">
    <property type="entry name" value="LYMPHOTACTIN"/>
</dbReference>
<dbReference type="RefSeq" id="XP_032949535.1">
    <property type="nucleotide sequence ID" value="XM_033093644.1"/>
</dbReference>
<dbReference type="SUPFAM" id="SSF54117">
    <property type="entry name" value="Interleukin 8-like chemokines"/>
    <property type="match status" value="1"/>
</dbReference>
<evidence type="ECO:0000313" key="11">
    <source>
        <dbReference type="Ensembl" id="ENSRFEP00010031269.1"/>
    </source>
</evidence>
<dbReference type="InterPro" id="IPR001811">
    <property type="entry name" value="Chemokine_IL8-like_dom"/>
</dbReference>
<dbReference type="GO" id="GO:0070098">
    <property type="term" value="P:chemokine-mediated signaling pathway"/>
    <property type="evidence" value="ECO:0007669"/>
    <property type="project" value="TreeGrafter"/>
</dbReference>